<organism evidence="2 3">
    <name type="scientific">Pseudocitrobacter faecalis</name>
    <dbReference type="NCBI Taxonomy" id="1398493"/>
    <lineage>
        <taxon>Bacteria</taxon>
        <taxon>Pseudomonadati</taxon>
        <taxon>Pseudomonadota</taxon>
        <taxon>Gammaproteobacteria</taxon>
        <taxon>Enterobacterales</taxon>
        <taxon>Enterobacteriaceae</taxon>
        <taxon>Pseudocitrobacter</taxon>
    </lineage>
</organism>
<keyword evidence="3" id="KW-1185">Reference proteome</keyword>
<dbReference type="Proteomes" id="UP000253201">
    <property type="component" value="Unassembled WGS sequence"/>
</dbReference>
<evidence type="ECO:0000313" key="2">
    <source>
        <dbReference type="EMBL" id="RBP08347.1"/>
    </source>
</evidence>
<keyword evidence="1" id="KW-0732">Signal</keyword>
<protein>
    <submittedName>
        <fullName evidence="2">Uncharacterized protein</fullName>
    </submittedName>
</protein>
<sequence>MKLIKKICFAVMLISAPSINVYADTSNGKYGFASNFVGSAICEMWNYPFPVTLKLPDLLRESNVPIDLFEYNIIWVSDHGKGMGYYYDYFSNGETHSYWPQERSWGSETYADINIGNAENIACTTDTACTQGEKVAVNGGMSKYNELVAEFGKENIRAAHVNARGDGTQYNQMLDGRSFKLLRIEIFTPAGNYTKKGNYEPFYLEYRRKAGTNNEMELVEKGGYTFSLSTKNDLSNLDKVINLNKLSAIQIFFDWIPNIDAPSLRPTESIYVTAETDKVTEDILQKSPIPKICE</sequence>
<gene>
    <name evidence="2" type="ORF">DFQ50_109108</name>
</gene>
<dbReference type="RefSeq" id="WP_113858910.1">
    <property type="nucleotide sequence ID" value="NZ_JAGYXR010000012.1"/>
</dbReference>
<feature type="chain" id="PRO_5046878140" evidence="1">
    <location>
        <begin position="24"/>
        <end position="294"/>
    </location>
</feature>
<feature type="signal peptide" evidence="1">
    <location>
        <begin position="1"/>
        <end position="23"/>
    </location>
</feature>
<comment type="caution">
    <text evidence="2">The sequence shown here is derived from an EMBL/GenBank/DDBJ whole genome shotgun (WGS) entry which is preliminary data.</text>
</comment>
<name>A0ABX9FQW2_9ENTR</name>
<accession>A0ABX9FQW2</accession>
<proteinExistence type="predicted"/>
<evidence type="ECO:0000313" key="3">
    <source>
        <dbReference type="Proteomes" id="UP000253201"/>
    </source>
</evidence>
<evidence type="ECO:0000256" key="1">
    <source>
        <dbReference type="SAM" id="SignalP"/>
    </source>
</evidence>
<dbReference type="EMBL" id="QNRL01000009">
    <property type="protein sequence ID" value="RBP08347.1"/>
    <property type="molecule type" value="Genomic_DNA"/>
</dbReference>
<reference evidence="2 3" key="1">
    <citation type="submission" date="2018-06" db="EMBL/GenBank/DDBJ databases">
        <title>Genomic Encyclopedia of Type Strains, Phase IV (KMG-IV): sequencing the most valuable type-strain genomes for metagenomic binning, comparative biology and taxonomic classification.</title>
        <authorList>
            <person name="Goeker M."/>
        </authorList>
    </citation>
    <scope>NUCLEOTIDE SEQUENCE [LARGE SCALE GENOMIC DNA]</scope>
    <source>
        <strain evidence="2 3">DSM 27453</strain>
    </source>
</reference>